<keyword evidence="8 11" id="KW-1133">Transmembrane helix</keyword>
<dbReference type="GO" id="GO:0015031">
    <property type="term" value="P:protein transport"/>
    <property type="evidence" value="ECO:0007669"/>
    <property type="project" value="UniProtKB-KW"/>
</dbReference>
<evidence type="ECO:0000256" key="9">
    <source>
        <dbReference type="ARBA" id="ARBA00023136"/>
    </source>
</evidence>
<keyword evidence="7" id="KW-0653">Protein transport</keyword>
<name>A0A7T0C063_9BACT</name>
<feature type="transmembrane region" description="Helical" evidence="11">
    <location>
        <begin position="12"/>
        <end position="33"/>
    </location>
</feature>
<keyword evidence="9 11" id="KW-0472">Membrane</keyword>
<evidence type="ECO:0000256" key="6">
    <source>
        <dbReference type="ARBA" id="ARBA00022692"/>
    </source>
</evidence>
<accession>A0A7T0C063</accession>
<dbReference type="GO" id="GO:0031992">
    <property type="term" value="F:energy transducer activity"/>
    <property type="evidence" value="ECO:0007669"/>
    <property type="project" value="TreeGrafter"/>
</dbReference>
<dbReference type="SUPFAM" id="SSF74653">
    <property type="entry name" value="TolA/TonB C-terminal domain"/>
    <property type="match status" value="1"/>
</dbReference>
<evidence type="ECO:0000256" key="2">
    <source>
        <dbReference type="ARBA" id="ARBA00006555"/>
    </source>
</evidence>
<dbReference type="PROSITE" id="PS52015">
    <property type="entry name" value="TONB_CTD"/>
    <property type="match status" value="1"/>
</dbReference>
<feature type="compositionally biased region" description="Pro residues" evidence="10">
    <location>
        <begin position="52"/>
        <end position="76"/>
    </location>
</feature>
<evidence type="ECO:0000313" key="14">
    <source>
        <dbReference type="Proteomes" id="UP000594464"/>
    </source>
</evidence>
<dbReference type="GO" id="GO:0098797">
    <property type="term" value="C:plasma membrane protein complex"/>
    <property type="evidence" value="ECO:0007669"/>
    <property type="project" value="TreeGrafter"/>
</dbReference>
<evidence type="ECO:0000256" key="10">
    <source>
        <dbReference type="SAM" id="MobiDB-lite"/>
    </source>
</evidence>
<keyword evidence="4" id="KW-1003">Cell membrane</keyword>
<keyword evidence="5" id="KW-0997">Cell inner membrane</keyword>
<dbReference type="InterPro" id="IPR051045">
    <property type="entry name" value="TonB-dependent_transducer"/>
</dbReference>
<evidence type="ECO:0000256" key="7">
    <source>
        <dbReference type="ARBA" id="ARBA00022927"/>
    </source>
</evidence>
<dbReference type="KEGG" id="nva:G3M78_01435"/>
<feature type="region of interest" description="Disordered" evidence="10">
    <location>
        <begin position="43"/>
        <end position="78"/>
    </location>
</feature>
<dbReference type="PANTHER" id="PTHR33446">
    <property type="entry name" value="PROTEIN TONB-RELATED"/>
    <property type="match status" value="1"/>
</dbReference>
<dbReference type="InterPro" id="IPR037682">
    <property type="entry name" value="TonB_C"/>
</dbReference>
<evidence type="ECO:0000259" key="12">
    <source>
        <dbReference type="PROSITE" id="PS52015"/>
    </source>
</evidence>
<evidence type="ECO:0000256" key="11">
    <source>
        <dbReference type="SAM" id="Phobius"/>
    </source>
</evidence>
<dbReference type="Pfam" id="PF03544">
    <property type="entry name" value="TonB_C"/>
    <property type="match status" value="1"/>
</dbReference>
<dbReference type="AlphaFoldDB" id="A0A7T0C063"/>
<dbReference type="Gene3D" id="3.30.1150.10">
    <property type="match status" value="1"/>
</dbReference>
<comment type="subcellular location">
    <subcellularLocation>
        <location evidence="1">Cell inner membrane</location>
        <topology evidence="1">Single-pass membrane protein</topology>
        <orientation evidence="1">Periplasmic side</orientation>
    </subcellularLocation>
</comment>
<dbReference type="NCBIfam" id="TIGR01352">
    <property type="entry name" value="tonB_Cterm"/>
    <property type="match status" value="1"/>
</dbReference>
<gene>
    <name evidence="13" type="ORF">G3M78_01435</name>
</gene>
<sequence length="341" mass="36514">MNDTMHPESTLYAAFGAVGAHLLLFVIAGSIVLNQPPTPLPPPKPYKLEMIEPPPVPPAKKPEAPPAPAKPQPPTALPRQAKLEISEAVPLTDPSAPKVMKPLPVDPTTPQQAIQINTEVARITPPDVKMPQRVLFEKTIHTSRTGSLQVSQTNPSLAASANQWQPRTQTVVVASSGARKGSSLISGSGPTGLAVPIQTARKFSPEPSTGKTKGIARTRMVSADSKIVETGFLKSRPAPAMQGGNALDGYAQGIKQKIESEKKYPPRAKRLGNEGTVVIRFTILKNGNITDIEMVSGSKYKSINEAALKAVRKAAPFPHLPDEIGRDSLKLVLPFNFELTR</sequence>
<feature type="domain" description="TonB C-terminal" evidence="12">
    <location>
        <begin position="249"/>
        <end position="341"/>
    </location>
</feature>
<comment type="similarity">
    <text evidence="2">Belongs to the TonB family.</text>
</comment>
<evidence type="ECO:0000256" key="8">
    <source>
        <dbReference type="ARBA" id="ARBA00022989"/>
    </source>
</evidence>
<evidence type="ECO:0000256" key="3">
    <source>
        <dbReference type="ARBA" id="ARBA00022448"/>
    </source>
</evidence>
<dbReference type="PANTHER" id="PTHR33446:SF2">
    <property type="entry name" value="PROTEIN TONB"/>
    <property type="match status" value="1"/>
</dbReference>
<evidence type="ECO:0000313" key="13">
    <source>
        <dbReference type="EMBL" id="QPJ64134.1"/>
    </source>
</evidence>
<dbReference type="EMBL" id="CP048620">
    <property type="protein sequence ID" value="QPJ64134.1"/>
    <property type="molecule type" value="Genomic_DNA"/>
</dbReference>
<evidence type="ECO:0000256" key="1">
    <source>
        <dbReference type="ARBA" id="ARBA00004383"/>
    </source>
</evidence>
<keyword evidence="3" id="KW-0813">Transport</keyword>
<keyword evidence="6 11" id="KW-0812">Transmembrane</keyword>
<reference evidence="14" key="1">
    <citation type="submission" date="2020-02" db="EMBL/GenBank/DDBJ databases">
        <title>Genomic and physiological characterization of two novel Nitrospinaceae genera.</title>
        <authorList>
            <person name="Mueller A.J."/>
            <person name="Jung M.-Y."/>
            <person name="Strachan C.R."/>
            <person name="Herbold C.W."/>
            <person name="Kirkegaard R.H."/>
            <person name="Daims H."/>
        </authorList>
    </citation>
    <scope>NUCLEOTIDE SEQUENCE [LARGE SCALE GENOMIC DNA]</scope>
</reference>
<dbReference type="GO" id="GO:0055085">
    <property type="term" value="P:transmembrane transport"/>
    <property type="evidence" value="ECO:0007669"/>
    <property type="project" value="InterPro"/>
</dbReference>
<evidence type="ECO:0000256" key="4">
    <source>
        <dbReference type="ARBA" id="ARBA00022475"/>
    </source>
</evidence>
<dbReference type="Proteomes" id="UP000594464">
    <property type="component" value="Chromosome"/>
</dbReference>
<organism evidence="13 14">
    <name type="scientific">Candidatus Nitrohelix vancouverensis</name>
    <dbReference type="NCBI Taxonomy" id="2705534"/>
    <lineage>
        <taxon>Bacteria</taxon>
        <taxon>Pseudomonadati</taxon>
        <taxon>Nitrospinota/Tectimicrobiota group</taxon>
        <taxon>Nitrospinota</taxon>
        <taxon>Nitrospinia</taxon>
        <taxon>Nitrospinales</taxon>
        <taxon>Nitrospinaceae</taxon>
        <taxon>Candidatus Nitrohelix</taxon>
    </lineage>
</organism>
<evidence type="ECO:0000256" key="5">
    <source>
        <dbReference type="ARBA" id="ARBA00022519"/>
    </source>
</evidence>
<proteinExistence type="inferred from homology"/>
<dbReference type="InterPro" id="IPR006260">
    <property type="entry name" value="TonB/TolA_C"/>
</dbReference>
<protein>
    <submittedName>
        <fullName evidence="13">Energy transducer TonB</fullName>
    </submittedName>
</protein>